<sequence>MTESPHLHHEPHASQRESAGQSKTPPTLPPAGPAWAAAVMGSASLAQVVKIYWGAHTAGHLAAVAWYFIATAMLVWILAGFVRYRNPQFVPEHLPAWAMTAMGILALSMATSVVLGWWWLHTVYWAIGTVLAFVVSIRYLSHLVHLPRAEYSSVNFTWSLPLLAPVVNAASAGMLARHITDAGGSGTLSFLVHAIGVAGLLLVLVTAVPLLVAVYIGLGRKKLKIPPNFTTIYWIPLGLVGQATAAAQLLGRSDPWDHVAYGFGVVTMVIGIPVAIIAASKHWPQVFRNSMAYNPTWWSCVFPLGTVVSGLNQMNNASGQVVWIGIGNVLLLLLIAHWCWAFSVVCGIFSSGAVSSICPGPVD</sequence>
<protein>
    <recommendedName>
        <fullName evidence="9">Tellurite resistance protein</fullName>
    </recommendedName>
</protein>
<dbReference type="Pfam" id="PF03595">
    <property type="entry name" value="SLAC1"/>
    <property type="match status" value="1"/>
</dbReference>
<evidence type="ECO:0008006" key="9">
    <source>
        <dbReference type="Google" id="ProtNLM"/>
    </source>
</evidence>
<accession>A0AAP4BRX1</accession>
<feature type="transmembrane region" description="Helical" evidence="6">
    <location>
        <begin position="64"/>
        <end position="84"/>
    </location>
</feature>
<dbReference type="InterPro" id="IPR038665">
    <property type="entry name" value="Voltage-dep_anion_channel_sf"/>
</dbReference>
<proteinExistence type="predicted"/>
<evidence type="ECO:0000313" key="7">
    <source>
        <dbReference type="EMBL" id="MDK4307807.1"/>
    </source>
</evidence>
<dbReference type="Gene3D" id="1.50.10.150">
    <property type="entry name" value="Voltage-dependent anion channel"/>
    <property type="match status" value="1"/>
</dbReference>
<organism evidence="7 8">
    <name type="scientific">Corynebacterium pseudodiphtheriticum</name>
    <dbReference type="NCBI Taxonomy" id="37637"/>
    <lineage>
        <taxon>Bacteria</taxon>
        <taxon>Bacillati</taxon>
        <taxon>Actinomycetota</taxon>
        <taxon>Actinomycetes</taxon>
        <taxon>Mycobacteriales</taxon>
        <taxon>Corynebacteriaceae</taxon>
        <taxon>Corynebacterium</taxon>
    </lineage>
</organism>
<evidence type="ECO:0000256" key="5">
    <source>
        <dbReference type="SAM" id="MobiDB-lite"/>
    </source>
</evidence>
<feature type="transmembrane region" description="Helical" evidence="6">
    <location>
        <begin position="323"/>
        <end position="349"/>
    </location>
</feature>
<dbReference type="GO" id="GO:0055085">
    <property type="term" value="P:transmembrane transport"/>
    <property type="evidence" value="ECO:0007669"/>
    <property type="project" value="InterPro"/>
</dbReference>
<name>A0AAP4BRX1_9CORY</name>
<keyword evidence="2 6" id="KW-0812">Transmembrane</keyword>
<keyword evidence="3 6" id="KW-1133">Transmembrane helix</keyword>
<feature type="compositionally biased region" description="Basic and acidic residues" evidence="5">
    <location>
        <begin position="1"/>
        <end position="15"/>
    </location>
</feature>
<reference evidence="7" key="1">
    <citation type="submission" date="2023-05" db="EMBL/GenBank/DDBJ databases">
        <title>Metabolic capabilities are highly conserved among human nasal-associated Corynebacterium species in pangenomic analyses.</title>
        <authorList>
            <person name="Tran T.H."/>
            <person name="Roberts A.Q."/>
            <person name="Escapa I.F."/>
            <person name="Gao W."/>
            <person name="Conlan S."/>
            <person name="Kong H."/>
            <person name="Segre J.A."/>
            <person name="Kelly M.S."/>
            <person name="Lemon K.P."/>
        </authorList>
    </citation>
    <scope>NUCLEOTIDE SEQUENCE</scope>
    <source>
        <strain evidence="7">KPL2773</strain>
    </source>
</reference>
<feature type="transmembrane region" description="Helical" evidence="6">
    <location>
        <begin position="259"/>
        <end position="279"/>
    </location>
</feature>
<gene>
    <name evidence="7" type="ORF">QPX42_09690</name>
</gene>
<comment type="subcellular location">
    <subcellularLocation>
        <location evidence="1">Membrane</location>
        <topology evidence="1">Multi-pass membrane protein</topology>
    </subcellularLocation>
</comment>
<feature type="transmembrane region" description="Helical" evidence="6">
    <location>
        <begin position="188"/>
        <end position="218"/>
    </location>
</feature>
<evidence type="ECO:0000256" key="3">
    <source>
        <dbReference type="ARBA" id="ARBA00022989"/>
    </source>
</evidence>
<dbReference type="GO" id="GO:0016020">
    <property type="term" value="C:membrane"/>
    <property type="evidence" value="ECO:0007669"/>
    <property type="project" value="UniProtKB-SubCell"/>
</dbReference>
<evidence type="ECO:0000256" key="1">
    <source>
        <dbReference type="ARBA" id="ARBA00004141"/>
    </source>
</evidence>
<feature type="transmembrane region" description="Helical" evidence="6">
    <location>
        <begin position="124"/>
        <end position="144"/>
    </location>
</feature>
<evidence type="ECO:0000313" key="8">
    <source>
        <dbReference type="Proteomes" id="UP001224412"/>
    </source>
</evidence>
<feature type="transmembrane region" description="Helical" evidence="6">
    <location>
        <begin position="156"/>
        <end position="176"/>
    </location>
</feature>
<feature type="compositionally biased region" description="Polar residues" evidence="5">
    <location>
        <begin position="16"/>
        <end position="25"/>
    </location>
</feature>
<feature type="transmembrane region" description="Helical" evidence="6">
    <location>
        <begin position="230"/>
        <end position="247"/>
    </location>
</feature>
<comment type="caution">
    <text evidence="7">The sequence shown here is derived from an EMBL/GenBank/DDBJ whole genome shotgun (WGS) entry which is preliminary data.</text>
</comment>
<evidence type="ECO:0000256" key="6">
    <source>
        <dbReference type="SAM" id="Phobius"/>
    </source>
</evidence>
<dbReference type="AlphaFoldDB" id="A0AAP4BRX1"/>
<evidence type="ECO:0000256" key="2">
    <source>
        <dbReference type="ARBA" id="ARBA00022692"/>
    </source>
</evidence>
<dbReference type="EMBL" id="JASNVH010000017">
    <property type="protein sequence ID" value="MDK4307807.1"/>
    <property type="molecule type" value="Genomic_DNA"/>
</dbReference>
<keyword evidence="4 6" id="KW-0472">Membrane</keyword>
<feature type="transmembrane region" description="Helical" evidence="6">
    <location>
        <begin position="96"/>
        <end position="118"/>
    </location>
</feature>
<feature type="transmembrane region" description="Helical" evidence="6">
    <location>
        <begin position="291"/>
        <end position="311"/>
    </location>
</feature>
<dbReference type="InterPro" id="IPR004695">
    <property type="entry name" value="SLAC1/Mae1/Ssu1/TehA"/>
</dbReference>
<dbReference type="Proteomes" id="UP001224412">
    <property type="component" value="Unassembled WGS sequence"/>
</dbReference>
<evidence type="ECO:0000256" key="4">
    <source>
        <dbReference type="ARBA" id="ARBA00023136"/>
    </source>
</evidence>
<dbReference type="RefSeq" id="WP_284599371.1">
    <property type="nucleotide sequence ID" value="NZ_JASNVH010000017.1"/>
</dbReference>
<feature type="region of interest" description="Disordered" evidence="5">
    <location>
        <begin position="1"/>
        <end position="28"/>
    </location>
</feature>